<dbReference type="GO" id="GO:1903806">
    <property type="term" value="P:L-isoleucine import across plasma membrane"/>
    <property type="evidence" value="ECO:0007669"/>
    <property type="project" value="TreeGrafter"/>
</dbReference>
<dbReference type="InterPro" id="IPR003593">
    <property type="entry name" value="AAA+_ATPase"/>
</dbReference>
<dbReference type="EMBL" id="CP157675">
    <property type="protein sequence ID" value="XBP68716.1"/>
    <property type="molecule type" value="Genomic_DNA"/>
</dbReference>
<evidence type="ECO:0000313" key="6">
    <source>
        <dbReference type="EMBL" id="XBP68716.1"/>
    </source>
</evidence>
<gene>
    <name evidence="6" type="ORF">ABLV49_12445</name>
</gene>
<protein>
    <submittedName>
        <fullName evidence="6">ATP-binding cassette domain-containing protein</fullName>
    </submittedName>
</protein>
<dbReference type="SMART" id="SM00382">
    <property type="entry name" value="AAA"/>
    <property type="match status" value="1"/>
</dbReference>
<evidence type="ECO:0000256" key="1">
    <source>
        <dbReference type="ARBA" id="ARBA00022448"/>
    </source>
</evidence>
<evidence type="ECO:0000259" key="5">
    <source>
        <dbReference type="PROSITE" id="PS50893"/>
    </source>
</evidence>
<evidence type="ECO:0000256" key="4">
    <source>
        <dbReference type="ARBA" id="ARBA00022840"/>
    </source>
</evidence>
<dbReference type="PANTHER" id="PTHR45772:SF7">
    <property type="entry name" value="AMINO ACID ABC TRANSPORTER ATP-BINDING PROTEIN"/>
    <property type="match status" value="1"/>
</dbReference>
<accession>A0AAU7LM81</accession>
<feature type="domain" description="ABC transporter" evidence="5">
    <location>
        <begin position="2"/>
        <end position="243"/>
    </location>
</feature>
<dbReference type="SUPFAM" id="SSF52540">
    <property type="entry name" value="P-loop containing nucleoside triphosphate hydrolases"/>
    <property type="match status" value="1"/>
</dbReference>
<keyword evidence="1" id="KW-0813">Transport</keyword>
<dbReference type="Gene3D" id="3.40.50.300">
    <property type="entry name" value="P-loop containing nucleotide triphosphate hydrolases"/>
    <property type="match status" value="1"/>
</dbReference>
<keyword evidence="2" id="KW-0472">Membrane</keyword>
<dbReference type="InterPro" id="IPR003439">
    <property type="entry name" value="ABC_transporter-like_ATP-bd"/>
</dbReference>
<dbReference type="GO" id="GO:0005304">
    <property type="term" value="F:L-valine transmembrane transporter activity"/>
    <property type="evidence" value="ECO:0007669"/>
    <property type="project" value="TreeGrafter"/>
</dbReference>
<dbReference type="GO" id="GO:0042941">
    <property type="term" value="P:D-alanine transmembrane transport"/>
    <property type="evidence" value="ECO:0007669"/>
    <property type="project" value="TreeGrafter"/>
</dbReference>
<name>A0AAU7LM81_9BURK</name>
<dbReference type="PANTHER" id="PTHR45772">
    <property type="entry name" value="CONSERVED COMPONENT OF ABC TRANSPORTER FOR NATURAL AMINO ACIDS-RELATED"/>
    <property type="match status" value="1"/>
</dbReference>
<dbReference type="GO" id="GO:1903805">
    <property type="term" value="P:L-valine import across plasma membrane"/>
    <property type="evidence" value="ECO:0007669"/>
    <property type="project" value="TreeGrafter"/>
</dbReference>
<reference evidence="6" key="1">
    <citation type="submission" date="2024-05" db="EMBL/GenBank/DDBJ databases">
        <authorList>
            <person name="Bunk B."/>
            <person name="Swiderski J."/>
            <person name="Sproer C."/>
            <person name="Thiel V."/>
        </authorList>
    </citation>
    <scope>NUCLEOTIDE SEQUENCE</scope>
    <source>
        <strain evidence="6">DSM 17735</strain>
    </source>
</reference>
<evidence type="ECO:0000256" key="2">
    <source>
        <dbReference type="ARBA" id="ARBA00022475"/>
    </source>
</evidence>
<dbReference type="AlphaFoldDB" id="A0AAU7LM81"/>
<dbReference type="GO" id="GO:0005524">
    <property type="term" value="F:ATP binding"/>
    <property type="evidence" value="ECO:0007669"/>
    <property type="project" value="UniProtKB-KW"/>
</dbReference>
<evidence type="ECO:0000256" key="3">
    <source>
        <dbReference type="ARBA" id="ARBA00022741"/>
    </source>
</evidence>
<keyword evidence="4 6" id="KW-0067">ATP-binding</keyword>
<organism evidence="6">
    <name type="scientific">Polaromonas hydrogenivorans</name>
    <dbReference type="NCBI Taxonomy" id="335476"/>
    <lineage>
        <taxon>Bacteria</taxon>
        <taxon>Pseudomonadati</taxon>
        <taxon>Pseudomonadota</taxon>
        <taxon>Betaproteobacteria</taxon>
        <taxon>Burkholderiales</taxon>
        <taxon>Comamonadaceae</taxon>
        <taxon>Polaromonas</taxon>
    </lineage>
</organism>
<dbReference type="PROSITE" id="PS50893">
    <property type="entry name" value="ABC_TRANSPORTER_2"/>
    <property type="match status" value="1"/>
</dbReference>
<dbReference type="GO" id="GO:0015188">
    <property type="term" value="F:L-isoleucine transmembrane transporter activity"/>
    <property type="evidence" value="ECO:0007669"/>
    <property type="project" value="TreeGrafter"/>
</dbReference>
<dbReference type="GO" id="GO:0005886">
    <property type="term" value="C:plasma membrane"/>
    <property type="evidence" value="ECO:0007669"/>
    <property type="project" value="TreeGrafter"/>
</dbReference>
<proteinExistence type="predicted"/>
<dbReference type="GO" id="GO:0016887">
    <property type="term" value="F:ATP hydrolysis activity"/>
    <property type="evidence" value="ECO:0007669"/>
    <property type="project" value="InterPro"/>
</dbReference>
<keyword evidence="3" id="KW-0547">Nucleotide-binding</keyword>
<sequence>MLQVRQLVKHFGGIHAVDGVSFEVAAGECVALIGPNGAGKSTCFACIAGQYPLTGGHIAWNGQALEKLSPAARLRHGVARTFQVAQVFEALTVLQNVQLAMQAGIAQKAISAFKRLDGQSREAAQALLEETGLLALAHDDALSLPYGAKKRLELAMALAARPRLLLLDEPAAGLAEAERASLMRLVKQLAGQGMAVLYTEHNMDAVAGVADRVLVLIEGRLAAEGSFKEISRDAEVRRLYLGESLDPGGEHA</sequence>
<dbReference type="GO" id="GO:0015192">
    <property type="term" value="F:L-phenylalanine transmembrane transporter activity"/>
    <property type="evidence" value="ECO:0007669"/>
    <property type="project" value="TreeGrafter"/>
</dbReference>
<dbReference type="RefSeq" id="WP_349276794.1">
    <property type="nucleotide sequence ID" value="NZ_CBCSCU010000044.1"/>
</dbReference>
<dbReference type="Pfam" id="PF00005">
    <property type="entry name" value="ABC_tran"/>
    <property type="match status" value="1"/>
</dbReference>
<keyword evidence="2" id="KW-1003">Cell membrane</keyword>
<dbReference type="InterPro" id="IPR051120">
    <property type="entry name" value="ABC_AA/LPS_Transport"/>
</dbReference>
<dbReference type="GO" id="GO:0015808">
    <property type="term" value="P:L-alanine transport"/>
    <property type="evidence" value="ECO:0007669"/>
    <property type="project" value="TreeGrafter"/>
</dbReference>
<dbReference type="InterPro" id="IPR027417">
    <property type="entry name" value="P-loop_NTPase"/>
</dbReference>